<organism evidence="1 2">
    <name type="scientific">Candidatus Hakubella thermalkaliphila</name>
    <dbReference type="NCBI Taxonomy" id="2754717"/>
    <lineage>
        <taxon>Bacteria</taxon>
        <taxon>Bacillati</taxon>
        <taxon>Actinomycetota</taxon>
        <taxon>Actinomycetota incertae sedis</taxon>
        <taxon>Candidatus Hakubellales</taxon>
        <taxon>Candidatus Hakubellaceae</taxon>
        <taxon>Candidatus Hakubella</taxon>
    </lineage>
</organism>
<dbReference type="EMBL" id="BLRY01000036">
    <property type="protein sequence ID" value="GFP27437.1"/>
    <property type="molecule type" value="Genomic_DNA"/>
</dbReference>
<accession>A0A6V8P520</accession>
<dbReference type="Proteomes" id="UP000591948">
    <property type="component" value="Unassembled WGS sequence"/>
</dbReference>
<evidence type="ECO:0000313" key="2">
    <source>
        <dbReference type="Proteomes" id="UP000591948"/>
    </source>
</evidence>
<dbReference type="AlphaFoldDB" id="A0A6V8P520"/>
<gene>
    <name evidence="1" type="ORF">HKBW3S33_00850</name>
</gene>
<proteinExistence type="predicted"/>
<evidence type="ECO:0000313" key="1">
    <source>
        <dbReference type="EMBL" id="GFP27437.1"/>
    </source>
</evidence>
<name>A0A6V8P520_9ACTN</name>
<comment type="caution">
    <text evidence="1">The sequence shown here is derived from an EMBL/GenBank/DDBJ whole genome shotgun (WGS) entry which is preliminary data.</text>
</comment>
<dbReference type="RefSeq" id="WP_176233302.1">
    <property type="nucleotide sequence ID" value="NZ_BLRY01000036.1"/>
</dbReference>
<reference evidence="1 2" key="1">
    <citation type="journal article" date="2020" name="Front. Microbiol.">
        <title>Single-cell genomics of novel Actinobacteria with the Wood-Ljungdahl pathway discovered in a serpentinizing system.</title>
        <authorList>
            <person name="Merino N."/>
            <person name="Kawai M."/>
            <person name="Boyd E.S."/>
            <person name="Colman D.R."/>
            <person name="McGlynn S.E."/>
            <person name="Nealson K.H."/>
            <person name="Kurokawa K."/>
            <person name="Hongoh Y."/>
        </authorList>
    </citation>
    <scope>NUCLEOTIDE SEQUENCE [LARGE SCALE GENOMIC DNA]</scope>
    <source>
        <strain evidence="1 2">S33</strain>
    </source>
</reference>
<evidence type="ECO:0008006" key="3">
    <source>
        <dbReference type="Google" id="ProtNLM"/>
    </source>
</evidence>
<sequence length="274" mass="30959">MAQNIKSLSKSETKLLTTLSAEGKNVFTYDDAKRVLAGDRGGIKQALYVLVEKGWVKNLERGKYLIVPLEGIAQGVWSEEAFVIASTLVNPYTIAYWSALNYYGYTEQISRTIFIQTTRRKFKAETEVLGIAYKFVTVRPNKFFGTTTIWFGNRKVAITDKEKTIIDCLDHPEYCGGIVEAAKGLANAVEDGIDLSQLTSYAKKMNNRTIFKRLGHLAEILELPVSNYLERWHKMISAGFSLLDPLSAKTGKFISRWNIQANVSKVNLTEWRTH</sequence>
<protein>
    <recommendedName>
        <fullName evidence="3">AbiEi antitoxin C-terminal domain-containing protein</fullName>
    </recommendedName>
</protein>
<keyword evidence="2" id="KW-1185">Reference proteome</keyword>